<evidence type="ECO:0000313" key="1">
    <source>
        <dbReference type="Proteomes" id="UP000887565"/>
    </source>
</evidence>
<evidence type="ECO:0000313" key="2">
    <source>
        <dbReference type="WBParaSite" id="nRc.2.0.1.t32334-RA"/>
    </source>
</evidence>
<reference evidence="2" key="1">
    <citation type="submission" date="2022-11" db="UniProtKB">
        <authorList>
            <consortium name="WormBaseParasite"/>
        </authorList>
    </citation>
    <scope>IDENTIFICATION</scope>
</reference>
<organism evidence="1 2">
    <name type="scientific">Romanomermis culicivorax</name>
    <name type="common">Nematode worm</name>
    <dbReference type="NCBI Taxonomy" id="13658"/>
    <lineage>
        <taxon>Eukaryota</taxon>
        <taxon>Metazoa</taxon>
        <taxon>Ecdysozoa</taxon>
        <taxon>Nematoda</taxon>
        <taxon>Enoplea</taxon>
        <taxon>Dorylaimia</taxon>
        <taxon>Mermithida</taxon>
        <taxon>Mermithoidea</taxon>
        <taxon>Mermithidae</taxon>
        <taxon>Romanomermis</taxon>
    </lineage>
</organism>
<proteinExistence type="predicted"/>
<sequence>MLTHSKNTVFMILKSSMFHQYSSPCGRNLPFVVKVLIHSISRRVRYSDSVNVELKHHCLSECYSSIR</sequence>
<dbReference type="Proteomes" id="UP000887565">
    <property type="component" value="Unplaced"/>
</dbReference>
<dbReference type="AlphaFoldDB" id="A0A915K1Y7"/>
<protein>
    <submittedName>
        <fullName evidence="2">Ovule protein</fullName>
    </submittedName>
</protein>
<dbReference type="WBParaSite" id="nRc.2.0.1.t32334-RA">
    <property type="protein sequence ID" value="nRc.2.0.1.t32334-RA"/>
    <property type="gene ID" value="nRc.2.0.1.g32334"/>
</dbReference>
<keyword evidence="1" id="KW-1185">Reference proteome</keyword>
<accession>A0A915K1Y7</accession>
<name>A0A915K1Y7_ROMCU</name>